<evidence type="ECO:0000259" key="6">
    <source>
        <dbReference type="Pfam" id="PF10602"/>
    </source>
</evidence>
<evidence type="ECO:0000256" key="5">
    <source>
        <dbReference type="ARBA" id="ARBA00023242"/>
    </source>
</evidence>
<keyword evidence="8" id="KW-1185">Reference proteome</keyword>
<dbReference type="Gramene" id="AET5Gv20556700.2">
    <property type="protein sequence ID" value="AET5Gv20556700.2"/>
    <property type="gene ID" value="AET5Gv20556700"/>
</dbReference>
<dbReference type="Proteomes" id="UP000015105">
    <property type="component" value="Chromosome 5D"/>
</dbReference>
<evidence type="ECO:0000256" key="1">
    <source>
        <dbReference type="ARBA" id="ARBA00004123"/>
    </source>
</evidence>
<accession>A0A453KY92</accession>
<dbReference type="Gene3D" id="1.25.40.570">
    <property type="match status" value="1"/>
</dbReference>
<dbReference type="Gramene" id="AET5Gv20556700.9">
    <property type="protein sequence ID" value="AET5Gv20556700.9"/>
    <property type="gene ID" value="AET5Gv20556700"/>
</dbReference>
<reference evidence="7" key="4">
    <citation type="submission" date="2019-03" db="UniProtKB">
        <authorList>
            <consortium name="EnsemblPlants"/>
        </authorList>
    </citation>
    <scope>IDENTIFICATION</scope>
</reference>
<organism evidence="7 8">
    <name type="scientific">Aegilops tauschii subsp. strangulata</name>
    <name type="common">Goatgrass</name>
    <dbReference type="NCBI Taxonomy" id="200361"/>
    <lineage>
        <taxon>Eukaryota</taxon>
        <taxon>Viridiplantae</taxon>
        <taxon>Streptophyta</taxon>
        <taxon>Embryophyta</taxon>
        <taxon>Tracheophyta</taxon>
        <taxon>Spermatophyta</taxon>
        <taxon>Magnoliopsida</taxon>
        <taxon>Liliopsida</taxon>
        <taxon>Poales</taxon>
        <taxon>Poaceae</taxon>
        <taxon>BOP clade</taxon>
        <taxon>Pooideae</taxon>
        <taxon>Triticodae</taxon>
        <taxon>Triticeae</taxon>
        <taxon>Triticinae</taxon>
        <taxon>Aegilops</taxon>
    </lineage>
</organism>
<evidence type="ECO:0000256" key="3">
    <source>
        <dbReference type="ARBA" id="ARBA00022490"/>
    </source>
</evidence>
<keyword evidence="5" id="KW-0539">Nucleus</keyword>
<dbReference type="PANTHER" id="PTHR14145">
    <property type="entry name" value="26S PROTESOME SUBUNIT 6"/>
    <property type="match status" value="1"/>
</dbReference>
<dbReference type="RefSeq" id="XP_040246362.1">
    <property type="nucleotide sequence ID" value="XM_040390428.3"/>
</dbReference>
<reference evidence="8" key="2">
    <citation type="journal article" date="2017" name="Nat. Plants">
        <title>The Aegilops tauschii genome reveals multiple impacts of transposons.</title>
        <authorList>
            <person name="Zhao G."/>
            <person name="Zou C."/>
            <person name="Li K."/>
            <person name="Wang K."/>
            <person name="Li T."/>
            <person name="Gao L."/>
            <person name="Zhang X."/>
            <person name="Wang H."/>
            <person name="Yang Z."/>
            <person name="Liu X."/>
            <person name="Jiang W."/>
            <person name="Mao L."/>
            <person name="Kong X."/>
            <person name="Jiao Y."/>
            <person name="Jia J."/>
        </authorList>
    </citation>
    <scope>NUCLEOTIDE SEQUENCE [LARGE SCALE GENOMIC DNA]</scope>
    <source>
        <strain evidence="8">cv. AL8/78</strain>
    </source>
</reference>
<dbReference type="PANTHER" id="PTHR14145:SF2">
    <property type="entry name" value="COP9 SIGNALOSOME COMPLEX SUBUNIT 1"/>
    <property type="match status" value="1"/>
</dbReference>
<dbReference type="OMA" id="YARARPY"/>
<dbReference type="InterPro" id="IPR019585">
    <property type="entry name" value="Rpn7/CSN1"/>
</dbReference>
<proteinExistence type="predicted"/>
<dbReference type="EnsemblPlants" id="AET5Gv20556700.2">
    <property type="protein sequence ID" value="AET5Gv20556700.2"/>
    <property type="gene ID" value="AET5Gv20556700"/>
</dbReference>
<feature type="domain" description="26S proteasome regulatory subunit Rpn7 N-terminal" evidence="6">
    <location>
        <begin position="119"/>
        <end position="293"/>
    </location>
</feature>
<dbReference type="InterPro" id="IPR045135">
    <property type="entry name" value="Rpn7_N"/>
</dbReference>
<evidence type="ECO:0000256" key="4">
    <source>
        <dbReference type="ARBA" id="ARBA00022790"/>
    </source>
</evidence>
<dbReference type="AlphaFoldDB" id="A0A453KY92"/>
<reference evidence="8" key="1">
    <citation type="journal article" date="2014" name="Science">
        <title>Ancient hybridizations among the ancestral genomes of bread wheat.</title>
        <authorList>
            <consortium name="International Wheat Genome Sequencing Consortium,"/>
            <person name="Marcussen T."/>
            <person name="Sandve S.R."/>
            <person name="Heier L."/>
            <person name="Spannagl M."/>
            <person name="Pfeifer M."/>
            <person name="Jakobsen K.S."/>
            <person name="Wulff B.B."/>
            <person name="Steuernagel B."/>
            <person name="Mayer K.F."/>
            <person name="Olsen O.A."/>
        </authorList>
    </citation>
    <scope>NUCLEOTIDE SEQUENCE [LARGE SCALE GENOMIC DNA]</scope>
    <source>
        <strain evidence="8">cv. AL8/78</strain>
    </source>
</reference>
<reference evidence="7" key="5">
    <citation type="journal article" date="2021" name="G3 (Bethesda)">
        <title>Aegilops tauschii genome assembly Aet v5.0 features greater sequence contiguity and improved annotation.</title>
        <authorList>
            <person name="Wang L."/>
            <person name="Zhu T."/>
            <person name="Rodriguez J.C."/>
            <person name="Deal K.R."/>
            <person name="Dubcovsky J."/>
            <person name="McGuire P.E."/>
            <person name="Lux T."/>
            <person name="Spannagl M."/>
            <person name="Mayer K.F.X."/>
            <person name="Baldrich P."/>
            <person name="Meyers B.C."/>
            <person name="Huo N."/>
            <person name="Gu Y.Q."/>
            <person name="Zhou H."/>
            <person name="Devos K.M."/>
            <person name="Bennetzen J.L."/>
            <person name="Unver T."/>
            <person name="Budak H."/>
            <person name="Gulick P.J."/>
            <person name="Galiba G."/>
            <person name="Kalapos B."/>
            <person name="Nelson D.R."/>
            <person name="Li P."/>
            <person name="You F.M."/>
            <person name="Luo M.C."/>
            <person name="Dvorak J."/>
        </authorList>
    </citation>
    <scope>NUCLEOTIDE SEQUENCE [LARGE SCALE GENOMIC DNA]</scope>
    <source>
        <strain evidence="7">cv. AL8/78</strain>
    </source>
</reference>
<dbReference type="RefSeq" id="XP_040246363.1">
    <property type="nucleotide sequence ID" value="XM_040390429.3"/>
</dbReference>
<keyword evidence="4" id="KW-0736">Signalosome</keyword>
<sequence length="329" mass="36087">MDVESEVSADAAAAATNGLGGAGEAAAEDAEAVVVTNGLAGGGEASAEQRSLEAYAALYSGRTRLARLVFIAQRCGVEAIELAALRMAYDEAKAREDTAFYREAALRINGRLGPTHLLDQDWVDSVNHRAEQRKENLETELEVYKTCLHGESIRICYNDLGDFYYSHGRLTEAFKSYIKTEEYFSASEHVVQMCMKAILISVELGHNVRVLNFVSKAQGCQDPLSPIAIAKLQAVAGLARLGRKEYKLAAQEFLETGPELGSNYSEVIAAQDVATYGSLCALAFLNYSDIKMKVIENAKFGSFLSLFPEIRGLVNDFYYRLHGIIIYCF</sequence>
<dbReference type="Pfam" id="PF10602">
    <property type="entry name" value="RPN7"/>
    <property type="match status" value="1"/>
</dbReference>
<dbReference type="EnsemblPlants" id="AET5Gv20556700.9">
    <property type="protein sequence ID" value="AET5Gv20556700.9"/>
    <property type="gene ID" value="AET5Gv20556700"/>
</dbReference>
<dbReference type="GeneID" id="109773843"/>
<dbReference type="EnsemblPlants" id="AET5Gv20556700.8">
    <property type="protein sequence ID" value="AET5Gv20556700.8"/>
    <property type="gene ID" value="AET5Gv20556700"/>
</dbReference>
<dbReference type="GO" id="GO:0008180">
    <property type="term" value="C:COP9 signalosome"/>
    <property type="evidence" value="ECO:0007669"/>
    <property type="project" value="UniProtKB-KW"/>
</dbReference>
<evidence type="ECO:0000256" key="2">
    <source>
        <dbReference type="ARBA" id="ARBA00004496"/>
    </source>
</evidence>
<dbReference type="KEGG" id="ats:109773843"/>
<dbReference type="Gramene" id="AET5Gv20556700.8">
    <property type="protein sequence ID" value="AET5Gv20556700.8"/>
    <property type="gene ID" value="AET5Gv20556700"/>
</dbReference>
<evidence type="ECO:0000313" key="8">
    <source>
        <dbReference type="Proteomes" id="UP000015105"/>
    </source>
</evidence>
<evidence type="ECO:0000313" key="7">
    <source>
        <dbReference type="EnsemblPlants" id="AET5Gv20556700.9"/>
    </source>
</evidence>
<dbReference type="GO" id="GO:0005737">
    <property type="term" value="C:cytoplasm"/>
    <property type="evidence" value="ECO:0007669"/>
    <property type="project" value="UniProtKB-SubCell"/>
</dbReference>
<keyword evidence="3" id="KW-0963">Cytoplasm</keyword>
<name>A0A453KY92_AEGTS</name>
<comment type="subcellular location">
    <subcellularLocation>
        <location evidence="2">Cytoplasm</location>
    </subcellularLocation>
    <subcellularLocation>
        <location evidence="1">Nucleus</location>
    </subcellularLocation>
</comment>
<dbReference type="RefSeq" id="XP_020188156.1">
    <property type="nucleotide sequence ID" value="XM_020332567.4"/>
</dbReference>
<reference evidence="7" key="3">
    <citation type="journal article" date="2017" name="Nature">
        <title>Genome sequence of the progenitor of the wheat D genome Aegilops tauschii.</title>
        <authorList>
            <person name="Luo M.C."/>
            <person name="Gu Y.Q."/>
            <person name="Puiu D."/>
            <person name="Wang H."/>
            <person name="Twardziok S.O."/>
            <person name="Deal K.R."/>
            <person name="Huo N."/>
            <person name="Zhu T."/>
            <person name="Wang L."/>
            <person name="Wang Y."/>
            <person name="McGuire P.E."/>
            <person name="Liu S."/>
            <person name="Long H."/>
            <person name="Ramasamy R.K."/>
            <person name="Rodriguez J.C."/>
            <person name="Van S.L."/>
            <person name="Yuan L."/>
            <person name="Wang Z."/>
            <person name="Xia Z."/>
            <person name="Xiao L."/>
            <person name="Anderson O.D."/>
            <person name="Ouyang S."/>
            <person name="Liang Y."/>
            <person name="Zimin A.V."/>
            <person name="Pertea G."/>
            <person name="Qi P."/>
            <person name="Bennetzen J.L."/>
            <person name="Dai X."/>
            <person name="Dawson M.W."/>
            <person name="Muller H.G."/>
            <person name="Kugler K."/>
            <person name="Rivarola-Duarte L."/>
            <person name="Spannagl M."/>
            <person name="Mayer K.F.X."/>
            <person name="Lu F.H."/>
            <person name="Bevan M.W."/>
            <person name="Leroy P."/>
            <person name="Li P."/>
            <person name="You F.M."/>
            <person name="Sun Q."/>
            <person name="Liu Z."/>
            <person name="Lyons E."/>
            <person name="Wicker T."/>
            <person name="Salzberg S.L."/>
            <person name="Devos K.M."/>
            <person name="Dvorak J."/>
        </authorList>
    </citation>
    <scope>NUCLEOTIDE SEQUENCE [LARGE SCALE GENOMIC DNA]</scope>
    <source>
        <strain evidence="7">cv. AL8/78</strain>
    </source>
</reference>
<dbReference type="OrthoDB" id="422427at2759"/>
<protein>
    <recommendedName>
        <fullName evidence="6">26S proteasome regulatory subunit Rpn7 N-terminal domain-containing protein</fullName>
    </recommendedName>
</protein>